<evidence type="ECO:0000313" key="2">
    <source>
        <dbReference type="EMBL" id="OAJ68751.1"/>
    </source>
</evidence>
<keyword evidence="1" id="KW-1133">Transmembrane helix</keyword>
<dbReference type="RefSeq" id="WP_052750061.1">
    <property type="nucleotide sequence ID" value="NZ_CP183030.1"/>
</dbReference>
<dbReference type="OrthoDB" id="7285000at2"/>
<evidence type="ECO:0000313" key="3">
    <source>
        <dbReference type="Proteomes" id="UP000077786"/>
    </source>
</evidence>
<comment type="caution">
    <text evidence="2">The sequence shown here is derived from an EMBL/GenBank/DDBJ whole genome shotgun (WGS) entry which is preliminary data.</text>
</comment>
<dbReference type="PATRIC" id="fig|38307.3.peg.329"/>
<feature type="transmembrane region" description="Helical" evidence="1">
    <location>
        <begin position="81"/>
        <end position="105"/>
    </location>
</feature>
<keyword evidence="1" id="KW-0472">Membrane</keyword>
<evidence type="ECO:0000256" key="1">
    <source>
        <dbReference type="SAM" id="Phobius"/>
    </source>
</evidence>
<gene>
    <name evidence="2" type="ORF">A0123_00311</name>
</gene>
<dbReference type="Proteomes" id="UP000077786">
    <property type="component" value="Unassembled WGS sequence"/>
</dbReference>
<accession>A0A1B6VNF2</accession>
<sequence length="112" mass="12188">MLLITQHGSPSSPSAQQGAEVSILETLLRTVVLVGLTLALAAIFRFWEPAVKLSQKTAATHAWQSLYSVFHIETALGREQLILVGIILFCFAVALVVQVAGLFALKMIRNRS</sequence>
<keyword evidence="1" id="KW-0812">Transmembrane</keyword>
<dbReference type="EMBL" id="LUTU01000004">
    <property type="protein sequence ID" value="OAJ68751.1"/>
    <property type="molecule type" value="Genomic_DNA"/>
</dbReference>
<dbReference type="AlphaFoldDB" id="A0A1B6VNF2"/>
<protein>
    <submittedName>
        <fullName evidence="2">Uncharacterized protein</fullName>
    </submittedName>
</protein>
<name>A0A1B6VNF2_9PROT</name>
<feature type="transmembrane region" description="Helical" evidence="1">
    <location>
        <begin position="27"/>
        <end position="47"/>
    </location>
</feature>
<reference evidence="2 3" key="1">
    <citation type="submission" date="2016-03" db="EMBL/GenBank/DDBJ databases">
        <title>Draft genome sequence of Gluconobacter cerinus strain CECT 9110.</title>
        <authorList>
            <person name="Sainz F."/>
            <person name="Mas A."/>
            <person name="Torija M.J."/>
        </authorList>
    </citation>
    <scope>NUCLEOTIDE SEQUENCE [LARGE SCALE GENOMIC DNA]</scope>
    <source>
        <strain evidence="2 3">CECT 9110</strain>
    </source>
</reference>
<organism evidence="2 3">
    <name type="scientific">Gluconobacter cerinus</name>
    <dbReference type="NCBI Taxonomy" id="38307"/>
    <lineage>
        <taxon>Bacteria</taxon>
        <taxon>Pseudomonadati</taxon>
        <taxon>Pseudomonadota</taxon>
        <taxon>Alphaproteobacteria</taxon>
        <taxon>Acetobacterales</taxon>
        <taxon>Acetobacteraceae</taxon>
        <taxon>Gluconobacter</taxon>
    </lineage>
</organism>
<proteinExistence type="predicted"/>